<dbReference type="Proteomes" id="UP000186553">
    <property type="component" value="Unassembled WGS sequence"/>
</dbReference>
<keyword evidence="6 7" id="KW-0472">Membrane</keyword>
<evidence type="ECO:0000313" key="9">
    <source>
        <dbReference type="Proteomes" id="UP000186553"/>
    </source>
</evidence>
<feature type="transmembrane region" description="Helical" evidence="7">
    <location>
        <begin position="59"/>
        <end position="79"/>
    </location>
</feature>
<evidence type="ECO:0000256" key="5">
    <source>
        <dbReference type="ARBA" id="ARBA00022989"/>
    </source>
</evidence>
<keyword evidence="4 7" id="KW-0812">Transmembrane</keyword>
<name>A0A1C3CZN4_9GAMM</name>
<evidence type="ECO:0000256" key="3">
    <source>
        <dbReference type="ARBA" id="ARBA00022475"/>
    </source>
</evidence>
<dbReference type="OrthoDB" id="9811343at2"/>
<feature type="transmembrane region" description="Helical" evidence="7">
    <location>
        <begin position="30"/>
        <end position="47"/>
    </location>
</feature>
<dbReference type="EMBL" id="MBDL01000005">
    <property type="protein sequence ID" value="ODA14009.1"/>
    <property type="molecule type" value="Genomic_DNA"/>
</dbReference>
<evidence type="ECO:0000313" key="8">
    <source>
        <dbReference type="EMBL" id="ODA14009.1"/>
    </source>
</evidence>
<proteinExistence type="inferred from homology"/>
<organism evidence="8 9">
    <name type="scientific">Acinetobacter celticus</name>
    <dbReference type="NCBI Taxonomy" id="1891224"/>
    <lineage>
        <taxon>Bacteria</taxon>
        <taxon>Pseudomonadati</taxon>
        <taxon>Pseudomonadota</taxon>
        <taxon>Gammaproteobacteria</taxon>
        <taxon>Moraxellales</taxon>
        <taxon>Moraxellaceae</taxon>
        <taxon>Acinetobacter</taxon>
    </lineage>
</organism>
<protein>
    <submittedName>
        <fullName evidence="8">Transglycosylase</fullName>
    </submittedName>
</protein>
<dbReference type="RefSeq" id="WP_068886134.1">
    <property type="nucleotide sequence ID" value="NZ_CBCRUU010000019.1"/>
</dbReference>
<comment type="similarity">
    <text evidence="2">Belongs to the UPF0410 family.</text>
</comment>
<keyword evidence="5 7" id="KW-1133">Transmembrane helix</keyword>
<keyword evidence="9" id="KW-1185">Reference proteome</keyword>
<evidence type="ECO:0000256" key="4">
    <source>
        <dbReference type="ARBA" id="ARBA00022692"/>
    </source>
</evidence>
<dbReference type="PANTHER" id="PTHR33884">
    <property type="entry name" value="UPF0410 PROTEIN YMGE"/>
    <property type="match status" value="1"/>
</dbReference>
<evidence type="ECO:0000256" key="6">
    <source>
        <dbReference type="ARBA" id="ARBA00023136"/>
    </source>
</evidence>
<reference evidence="8 9" key="1">
    <citation type="submission" date="2016-07" db="EMBL/GenBank/DDBJ databases">
        <title>Acinetobacter sp. ANC 4603.</title>
        <authorList>
            <person name="Radolfova-Krizova L."/>
            <person name="Nemec A."/>
        </authorList>
    </citation>
    <scope>NUCLEOTIDE SEQUENCE [LARGE SCALE GENOMIC DNA]</scope>
    <source>
        <strain evidence="8 9">ANC 4603</strain>
    </source>
</reference>
<evidence type="ECO:0000256" key="1">
    <source>
        <dbReference type="ARBA" id="ARBA00004651"/>
    </source>
</evidence>
<comment type="subcellular location">
    <subcellularLocation>
        <location evidence="1">Cell membrane</location>
        <topology evidence="1">Multi-pass membrane protein</topology>
    </subcellularLocation>
</comment>
<accession>A0A1C3CZN4</accession>
<dbReference type="InterPro" id="IPR007341">
    <property type="entry name" value="Transgly_assoc"/>
</dbReference>
<dbReference type="STRING" id="1891224.BBP83_14650"/>
<dbReference type="Pfam" id="PF04226">
    <property type="entry name" value="Transgly_assoc"/>
    <property type="match status" value="1"/>
</dbReference>
<dbReference type="PANTHER" id="PTHR33884:SF7">
    <property type="entry name" value="BSL8023 PROTEIN"/>
    <property type="match status" value="1"/>
</dbReference>
<comment type="caution">
    <text evidence="8">The sequence shown here is derived from an EMBL/GenBank/DDBJ whole genome shotgun (WGS) entry which is preliminary data.</text>
</comment>
<evidence type="ECO:0000256" key="7">
    <source>
        <dbReference type="SAM" id="Phobius"/>
    </source>
</evidence>
<sequence length="85" mass="8692">MWSLIVAIVVGFIAGLIARAIHPGNDKAGFIVTTLLGIAGSLLATYGGRLLGLYGENSAAGFIASVIGALVILFIYNLVSKKTSA</sequence>
<dbReference type="GO" id="GO:0005886">
    <property type="term" value="C:plasma membrane"/>
    <property type="evidence" value="ECO:0007669"/>
    <property type="project" value="UniProtKB-SubCell"/>
</dbReference>
<evidence type="ECO:0000256" key="2">
    <source>
        <dbReference type="ARBA" id="ARBA00011006"/>
    </source>
</evidence>
<keyword evidence="3" id="KW-1003">Cell membrane</keyword>
<dbReference type="AlphaFoldDB" id="A0A1C3CZN4"/>
<gene>
    <name evidence="8" type="ORF">BBP83_14650</name>
</gene>